<accession>A0AAE0CKI5</accession>
<proteinExistence type="predicted"/>
<reference evidence="1" key="1">
    <citation type="journal article" date="2023" name="Plant J.">
        <title>Genome sequences and population genomics provide insights into the demographic history, inbreeding, and mutation load of two 'living fossil' tree species of Dipteronia.</title>
        <authorList>
            <person name="Feng Y."/>
            <person name="Comes H.P."/>
            <person name="Chen J."/>
            <person name="Zhu S."/>
            <person name="Lu R."/>
            <person name="Zhang X."/>
            <person name="Li P."/>
            <person name="Qiu J."/>
            <person name="Olsen K.M."/>
            <person name="Qiu Y."/>
        </authorList>
    </citation>
    <scope>NUCLEOTIDE SEQUENCE</scope>
    <source>
        <strain evidence="1">KIB01</strain>
    </source>
</reference>
<feature type="non-terminal residue" evidence="1">
    <location>
        <position position="1"/>
    </location>
</feature>
<keyword evidence="2" id="KW-1185">Reference proteome</keyword>
<comment type="caution">
    <text evidence="1">The sequence shown here is derived from an EMBL/GenBank/DDBJ whole genome shotgun (WGS) entry which is preliminary data.</text>
</comment>
<dbReference type="Proteomes" id="UP001280121">
    <property type="component" value="Unassembled WGS sequence"/>
</dbReference>
<dbReference type="AlphaFoldDB" id="A0AAE0CKI5"/>
<sequence>MATDQFEPGNRIGTNTKKAETEPGFLVSVLVLVEPDTNLRFQFDHRRRDPLLSSAANPLPSYKSWCMGIACVGLGDLGSVYMEFGLPTYVYDLDPLR</sequence>
<protein>
    <submittedName>
        <fullName evidence="1">Uncharacterized protein</fullName>
    </submittedName>
</protein>
<gene>
    <name evidence="1" type="ORF">Ddye_014421</name>
</gene>
<dbReference type="EMBL" id="JANJYI010000004">
    <property type="protein sequence ID" value="KAK2654565.1"/>
    <property type="molecule type" value="Genomic_DNA"/>
</dbReference>
<organism evidence="1 2">
    <name type="scientific">Dipteronia dyeriana</name>
    <dbReference type="NCBI Taxonomy" id="168575"/>
    <lineage>
        <taxon>Eukaryota</taxon>
        <taxon>Viridiplantae</taxon>
        <taxon>Streptophyta</taxon>
        <taxon>Embryophyta</taxon>
        <taxon>Tracheophyta</taxon>
        <taxon>Spermatophyta</taxon>
        <taxon>Magnoliopsida</taxon>
        <taxon>eudicotyledons</taxon>
        <taxon>Gunneridae</taxon>
        <taxon>Pentapetalae</taxon>
        <taxon>rosids</taxon>
        <taxon>malvids</taxon>
        <taxon>Sapindales</taxon>
        <taxon>Sapindaceae</taxon>
        <taxon>Hippocastanoideae</taxon>
        <taxon>Acereae</taxon>
        <taxon>Dipteronia</taxon>
    </lineage>
</organism>
<evidence type="ECO:0000313" key="2">
    <source>
        <dbReference type="Proteomes" id="UP001280121"/>
    </source>
</evidence>
<evidence type="ECO:0000313" key="1">
    <source>
        <dbReference type="EMBL" id="KAK2654565.1"/>
    </source>
</evidence>
<name>A0AAE0CKI5_9ROSI</name>